<feature type="non-terminal residue" evidence="2">
    <location>
        <position position="292"/>
    </location>
</feature>
<feature type="region of interest" description="Disordered" evidence="1">
    <location>
        <begin position="1"/>
        <end position="25"/>
    </location>
</feature>
<feature type="compositionally biased region" description="Polar residues" evidence="1">
    <location>
        <begin position="200"/>
        <end position="209"/>
    </location>
</feature>
<dbReference type="EMBL" id="GDQN01003569">
    <property type="protein sequence ID" value="JAT87485.1"/>
    <property type="molecule type" value="Transcribed_RNA"/>
</dbReference>
<name>A0A1E1WKI0_PECGO</name>
<accession>A0A1E1WKI0</accession>
<feature type="region of interest" description="Disordered" evidence="1">
    <location>
        <begin position="38"/>
        <end position="224"/>
    </location>
</feature>
<evidence type="ECO:0000256" key="1">
    <source>
        <dbReference type="SAM" id="MobiDB-lite"/>
    </source>
</evidence>
<sequence length="292" mass="32466">MIPSHSHSYKYPHHKRTTSSHGDLCTRRHTVSEAVALAAGTRRKPITREITVMESKRKSKKRRPKGKDKNETCNRKNTTKSIEMDTEEKRPQRTNKASMKMFEDNVSSRQSTPDPCSDDGEYGSDEEYDPASDDSDSSVVSDLEFCCRRTKPSLGSRSESEVGTDNDDDNETDSFSEASSNSSIFDSHRRHRLALKRSHSTTSNNGTNKPKTKQAKVEHADDSADTISLHSETLRNNLGDINVLEISSLLPDPTEIENMSICTRNQSPLASPPPPDPVEAERNDSPASPPPP</sequence>
<protein>
    <submittedName>
        <fullName evidence="2">Uncharacterized protein</fullName>
    </submittedName>
</protein>
<feature type="compositionally biased region" description="Low complexity" evidence="1">
    <location>
        <begin position="175"/>
        <end position="185"/>
    </location>
</feature>
<feature type="compositionally biased region" description="Basic residues" evidence="1">
    <location>
        <begin position="7"/>
        <end position="18"/>
    </location>
</feature>
<evidence type="ECO:0000313" key="2">
    <source>
        <dbReference type="EMBL" id="JAT87485.1"/>
    </source>
</evidence>
<reference evidence="2" key="1">
    <citation type="submission" date="2015-09" db="EMBL/GenBank/DDBJ databases">
        <title>De novo assembly of Pectinophora gossypiella (Pink Bollworm) gut transcriptome.</title>
        <authorList>
            <person name="Tassone E.E."/>
        </authorList>
    </citation>
    <scope>NUCLEOTIDE SEQUENCE</scope>
</reference>
<feature type="compositionally biased region" description="Basic residues" evidence="1">
    <location>
        <begin position="57"/>
        <end position="66"/>
    </location>
</feature>
<proteinExistence type="predicted"/>
<feature type="region of interest" description="Disordered" evidence="1">
    <location>
        <begin position="257"/>
        <end position="292"/>
    </location>
</feature>
<feature type="compositionally biased region" description="Polar residues" evidence="1">
    <location>
        <begin position="260"/>
        <end position="269"/>
    </location>
</feature>
<feature type="compositionally biased region" description="Acidic residues" evidence="1">
    <location>
        <begin position="162"/>
        <end position="174"/>
    </location>
</feature>
<organism evidence="2">
    <name type="scientific">Pectinophora gossypiella</name>
    <name type="common">Cotton pink bollworm</name>
    <name type="synonym">Depressaria gossypiella</name>
    <dbReference type="NCBI Taxonomy" id="13191"/>
    <lineage>
        <taxon>Eukaryota</taxon>
        <taxon>Metazoa</taxon>
        <taxon>Ecdysozoa</taxon>
        <taxon>Arthropoda</taxon>
        <taxon>Hexapoda</taxon>
        <taxon>Insecta</taxon>
        <taxon>Pterygota</taxon>
        <taxon>Neoptera</taxon>
        <taxon>Endopterygota</taxon>
        <taxon>Lepidoptera</taxon>
        <taxon>Glossata</taxon>
        <taxon>Ditrysia</taxon>
        <taxon>Gelechioidea</taxon>
        <taxon>Gelechiidae</taxon>
        <taxon>Apatetrinae</taxon>
        <taxon>Pectinophora</taxon>
    </lineage>
</organism>
<feature type="compositionally biased region" description="Basic residues" evidence="1">
    <location>
        <begin position="188"/>
        <end position="199"/>
    </location>
</feature>
<dbReference type="AlphaFoldDB" id="A0A1E1WKI0"/>
<feature type="compositionally biased region" description="Polar residues" evidence="1">
    <location>
        <begin position="105"/>
        <end position="114"/>
    </location>
</feature>
<feature type="compositionally biased region" description="Acidic residues" evidence="1">
    <location>
        <begin position="116"/>
        <end position="136"/>
    </location>
</feature>
<gene>
    <name evidence="2" type="ORF">g.13636</name>
</gene>